<gene>
    <name evidence="1" type="ORF">SAMN04488554_3571</name>
</gene>
<dbReference type="PROSITE" id="PS51318">
    <property type="entry name" value="TAT"/>
    <property type="match status" value="1"/>
</dbReference>
<proteinExistence type="predicted"/>
<dbReference type="Proteomes" id="UP000199220">
    <property type="component" value="Unassembled WGS sequence"/>
</dbReference>
<organism evidence="1 2">
    <name type="scientific">Ruania alba</name>
    <dbReference type="NCBI Taxonomy" id="648782"/>
    <lineage>
        <taxon>Bacteria</taxon>
        <taxon>Bacillati</taxon>
        <taxon>Actinomycetota</taxon>
        <taxon>Actinomycetes</taxon>
        <taxon>Micrococcales</taxon>
        <taxon>Ruaniaceae</taxon>
        <taxon>Ruania</taxon>
    </lineage>
</organism>
<dbReference type="STRING" id="648782.SAMN04488554_3571"/>
<name>A0A1H5MQT1_9MICO</name>
<evidence type="ECO:0000313" key="2">
    <source>
        <dbReference type="Proteomes" id="UP000199220"/>
    </source>
</evidence>
<dbReference type="OrthoDB" id="57332at2"/>
<protein>
    <submittedName>
        <fullName evidence="1">Uncharacterized protein</fullName>
    </submittedName>
</protein>
<keyword evidence="2" id="KW-1185">Reference proteome</keyword>
<reference evidence="2" key="1">
    <citation type="submission" date="2016-10" db="EMBL/GenBank/DDBJ databases">
        <authorList>
            <person name="Varghese N."/>
            <person name="Submissions S."/>
        </authorList>
    </citation>
    <scope>NUCLEOTIDE SEQUENCE [LARGE SCALE GENOMIC DNA]</scope>
    <source>
        <strain evidence="2">DSM 21368</strain>
    </source>
</reference>
<dbReference type="SUPFAM" id="SSF69322">
    <property type="entry name" value="Tricorn protease domain 2"/>
    <property type="match status" value="1"/>
</dbReference>
<evidence type="ECO:0000313" key="1">
    <source>
        <dbReference type="EMBL" id="SEE91729.1"/>
    </source>
</evidence>
<dbReference type="PANTHER" id="PTHR40274:SF3">
    <property type="entry name" value="VIRGINIAMYCIN B LYASE"/>
    <property type="match status" value="1"/>
</dbReference>
<dbReference type="Gene3D" id="2.130.10.10">
    <property type="entry name" value="YVTN repeat-like/Quinoprotein amine dehydrogenase"/>
    <property type="match status" value="1"/>
</dbReference>
<dbReference type="InterPro" id="IPR006311">
    <property type="entry name" value="TAT_signal"/>
</dbReference>
<dbReference type="AlphaFoldDB" id="A0A1H5MQT1"/>
<dbReference type="EMBL" id="FNTX01000002">
    <property type="protein sequence ID" value="SEE91729.1"/>
    <property type="molecule type" value="Genomic_DNA"/>
</dbReference>
<dbReference type="PANTHER" id="PTHR40274">
    <property type="entry name" value="VIRGINIAMYCIN B LYASE"/>
    <property type="match status" value="1"/>
</dbReference>
<dbReference type="RefSeq" id="WP_089774340.1">
    <property type="nucleotide sequence ID" value="NZ_FNTX01000002.1"/>
</dbReference>
<sequence>MAARHTRTRPLNVDRTAGFTRRGFLSGALGTGVVAAGFGVPAIAPAAGATASASSTNLGPAIETVNVRSVTYGELPDGRQVAYATSNGEPATFTMIDITTGESLFATEIDGANLGGFIAIAPDGTVFFTARSPMRGGLFSFDPVSHDVIQIAEDIAGQRVLYDGTFDSGGILYFGTYPDAKVIAYDPSTGEFRDYGTQTEDAAYVFGLGIVDGEIWAGTGPVPHLYRIDPDSGERTEMQPPAHVMDGADWFIAIEPRDDLVFVRLSPRGAYDMAVYDRSQGRWLDDIVEGTFAAALTQPGLGHKAYFLTGDVLTGYHLRDQRTFSTGFEHSDLRAAMAGAVGTYGITVTEIAGLPADTVVGLNTDGHLWHYNLATRRHALIDADILGTPAGAHSIGVGPDGRVYLGAYLSSGAMSRIDPESQQIEQLRGPKQADAIGAHDGWLAVSSYPGAIVHLGAPDEDWADFERILELRRGAPHYQDRIFAMTSVGDRLAVGSVPDYGQLGGALTIVDPATHEHAVHRNVVPQQSVVSLAYANGFVYGGTSIHGGLSTEPAAGEAELFVWDVSSGERVFSAPVVPGAEVINRLTVGPDALLWGLASDGTVFAFDPTQRTVVRRVATGLTNSNSWGRNSSLYYRQADASLYGNSGGALFRVDPAELELEVLVESGVRGSAMDGQGRIYYAGDINVYRYE</sequence>
<dbReference type="InterPro" id="IPR011044">
    <property type="entry name" value="Quino_amine_DH_bsu"/>
</dbReference>
<dbReference type="InterPro" id="IPR051344">
    <property type="entry name" value="Vgb"/>
</dbReference>
<dbReference type="SUPFAM" id="SSF50969">
    <property type="entry name" value="YVTN repeat-like/Quinoprotein amine dehydrogenase"/>
    <property type="match status" value="1"/>
</dbReference>
<accession>A0A1H5MQT1</accession>
<dbReference type="InterPro" id="IPR015943">
    <property type="entry name" value="WD40/YVTN_repeat-like_dom_sf"/>
</dbReference>